<dbReference type="InterPro" id="IPR010559">
    <property type="entry name" value="Sig_transdc_His_kin_internal"/>
</dbReference>
<dbReference type="Proteomes" id="UP000315439">
    <property type="component" value="Unassembled WGS sequence"/>
</dbReference>
<keyword evidence="3" id="KW-0808">Transferase</keyword>
<dbReference type="PANTHER" id="PTHR34220:SF7">
    <property type="entry name" value="SENSOR HISTIDINE KINASE YPDA"/>
    <property type="match status" value="1"/>
</dbReference>
<evidence type="ECO:0000313" key="3">
    <source>
        <dbReference type="EMBL" id="TQV88410.1"/>
    </source>
</evidence>
<keyword evidence="1" id="KW-0812">Transmembrane</keyword>
<evidence type="ECO:0000259" key="2">
    <source>
        <dbReference type="Pfam" id="PF06580"/>
    </source>
</evidence>
<evidence type="ECO:0000256" key="1">
    <source>
        <dbReference type="SAM" id="Phobius"/>
    </source>
</evidence>
<protein>
    <submittedName>
        <fullName evidence="3">Sensor histidine kinase</fullName>
    </submittedName>
</protein>
<dbReference type="EMBL" id="VIKS01000004">
    <property type="protein sequence ID" value="TQV88410.1"/>
    <property type="molecule type" value="Genomic_DNA"/>
</dbReference>
<feature type="domain" description="Signal transduction histidine kinase internal region" evidence="2">
    <location>
        <begin position="159"/>
        <end position="237"/>
    </location>
</feature>
<sequence length="349" mass="39446">MSEPQSKLKNSDFFLPDFCQVQSVFLVLLAGELLAVLFTFLNAQPQSSLWNLLGLYSISIQIVSLFSVACLCLLRPYMTNYSDWISGILSLLVVLVTTLIFSLSVIRWYWLQPIDLGQQAQSHMVIRNLFIAGLIGSVVLRYFYLLQQYRQQVSLEASARLQALQARIRPHFLFNSMNVIASLTRVDPAKAESAIEDLSDLFRATLENKQELIPFAKELENTERYLSIEKLRLGYRLLIEKDIQREALEIMVPPLSMQPLLENAVYHGIQNLPDGGIVKLSAVVSNKELVIEVTNPVGGERASGGHGMALRNITQRLEVIYNGKAQLARSSENNLYRVSMRIPVKKPDF</sequence>
<keyword evidence="1" id="KW-0472">Membrane</keyword>
<dbReference type="InterPro" id="IPR050640">
    <property type="entry name" value="Bact_2-comp_sensor_kinase"/>
</dbReference>
<dbReference type="SUPFAM" id="SSF55874">
    <property type="entry name" value="ATPase domain of HSP90 chaperone/DNA topoisomerase II/histidine kinase"/>
    <property type="match status" value="1"/>
</dbReference>
<dbReference type="Gene3D" id="3.30.565.10">
    <property type="entry name" value="Histidine kinase-like ATPase, C-terminal domain"/>
    <property type="match status" value="1"/>
</dbReference>
<dbReference type="GO" id="GO:0000155">
    <property type="term" value="F:phosphorelay sensor kinase activity"/>
    <property type="evidence" value="ECO:0007669"/>
    <property type="project" value="InterPro"/>
</dbReference>
<feature type="transmembrane region" description="Helical" evidence="1">
    <location>
        <begin position="86"/>
        <end position="110"/>
    </location>
</feature>
<feature type="transmembrane region" description="Helical" evidence="1">
    <location>
        <begin position="53"/>
        <end position="74"/>
    </location>
</feature>
<name>A0A545UG12_9GAMM</name>
<feature type="transmembrane region" description="Helical" evidence="1">
    <location>
        <begin position="21"/>
        <end position="41"/>
    </location>
</feature>
<keyword evidence="1" id="KW-1133">Transmembrane helix</keyword>
<dbReference type="Pfam" id="PF06580">
    <property type="entry name" value="His_kinase"/>
    <property type="match status" value="1"/>
</dbReference>
<feature type="transmembrane region" description="Helical" evidence="1">
    <location>
        <begin position="125"/>
        <end position="144"/>
    </location>
</feature>
<keyword evidence="3" id="KW-0418">Kinase</keyword>
<keyword evidence="4" id="KW-1185">Reference proteome</keyword>
<dbReference type="GO" id="GO:0016020">
    <property type="term" value="C:membrane"/>
    <property type="evidence" value="ECO:0007669"/>
    <property type="project" value="InterPro"/>
</dbReference>
<organism evidence="3 4">
    <name type="scientific">Aliikangiella coralliicola</name>
    <dbReference type="NCBI Taxonomy" id="2592383"/>
    <lineage>
        <taxon>Bacteria</taxon>
        <taxon>Pseudomonadati</taxon>
        <taxon>Pseudomonadota</taxon>
        <taxon>Gammaproteobacteria</taxon>
        <taxon>Oceanospirillales</taxon>
        <taxon>Pleioneaceae</taxon>
        <taxon>Aliikangiella</taxon>
    </lineage>
</organism>
<dbReference type="AlphaFoldDB" id="A0A545UG12"/>
<dbReference type="PANTHER" id="PTHR34220">
    <property type="entry name" value="SENSOR HISTIDINE KINASE YPDA"/>
    <property type="match status" value="1"/>
</dbReference>
<dbReference type="RefSeq" id="WP_142892918.1">
    <property type="nucleotide sequence ID" value="NZ_ML660162.1"/>
</dbReference>
<gene>
    <name evidence="3" type="ORF">FLL46_07765</name>
</gene>
<accession>A0A545UG12</accession>
<dbReference type="InterPro" id="IPR036890">
    <property type="entry name" value="HATPase_C_sf"/>
</dbReference>
<reference evidence="3 4" key="1">
    <citation type="submission" date="2019-07" db="EMBL/GenBank/DDBJ databases">
        <title>Draft genome for Aliikangiella sp. M105.</title>
        <authorList>
            <person name="Wang G."/>
        </authorList>
    </citation>
    <scope>NUCLEOTIDE SEQUENCE [LARGE SCALE GENOMIC DNA]</scope>
    <source>
        <strain evidence="3 4">M105</strain>
    </source>
</reference>
<proteinExistence type="predicted"/>
<comment type="caution">
    <text evidence="3">The sequence shown here is derived from an EMBL/GenBank/DDBJ whole genome shotgun (WGS) entry which is preliminary data.</text>
</comment>
<dbReference type="OrthoDB" id="2514702at2"/>
<evidence type="ECO:0000313" key="4">
    <source>
        <dbReference type="Proteomes" id="UP000315439"/>
    </source>
</evidence>